<evidence type="ECO:0000313" key="1">
    <source>
        <dbReference type="EMBL" id="QBZ63884.1"/>
    </source>
</evidence>
<sequence length="72" mass="8142">NFPVLWLVSIEEGDNGVRKAYFHWLGTVRYLEYLLACWPTSPIDNSTVIALWIPERSSLSQPGKACLATPHI</sequence>
<protein>
    <submittedName>
        <fullName evidence="1">Uncharacterized protein</fullName>
    </submittedName>
</protein>
<gene>
    <name evidence="1" type="ORF">PoMZ_05575</name>
</gene>
<feature type="non-terminal residue" evidence="1">
    <location>
        <position position="1"/>
    </location>
</feature>
<evidence type="ECO:0000313" key="2">
    <source>
        <dbReference type="Proteomes" id="UP000294847"/>
    </source>
</evidence>
<dbReference type="AlphaFoldDB" id="A0A4P7NNK2"/>
<name>A0A4P7NNK2_PYROR</name>
<reference evidence="1 2" key="1">
    <citation type="journal article" date="2019" name="Mol. Biol. Evol.">
        <title>Blast fungal genomes show frequent chromosomal changes, gene gains and losses, and effector gene turnover.</title>
        <authorList>
            <person name="Gomez Luciano L.B."/>
            <person name="Jason Tsai I."/>
            <person name="Chuma I."/>
            <person name="Tosa Y."/>
            <person name="Chen Y.H."/>
            <person name="Li J.Y."/>
            <person name="Li M.Y."/>
            <person name="Jade Lu M.Y."/>
            <person name="Nakayashiki H."/>
            <person name="Li W.H."/>
        </authorList>
    </citation>
    <scope>NUCLEOTIDE SEQUENCE [LARGE SCALE GENOMIC DNA]</scope>
    <source>
        <strain evidence="1">MZ5-1-6</strain>
    </source>
</reference>
<organism evidence="1 2">
    <name type="scientific">Pyricularia oryzae</name>
    <name type="common">Rice blast fungus</name>
    <name type="synonym">Magnaporthe oryzae</name>
    <dbReference type="NCBI Taxonomy" id="318829"/>
    <lineage>
        <taxon>Eukaryota</taxon>
        <taxon>Fungi</taxon>
        <taxon>Dikarya</taxon>
        <taxon>Ascomycota</taxon>
        <taxon>Pezizomycotina</taxon>
        <taxon>Sordariomycetes</taxon>
        <taxon>Sordariomycetidae</taxon>
        <taxon>Magnaporthales</taxon>
        <taxon>Pyriculariaceae</taxon>
        <taxon>Pyricularia</taxon>
    </lineage>
</organism>
<accession>A0A4P7NNK2</accession>
<dbReference type="EMBL" id="CP034209">
    <property type="protein sequence ID" value="QBZ63884.1"/>
    <property type="molecule type" value="Genomic_DNA"/>
</dbReference>
<proteinExistence type="predicted"/>
<dbReference type="Proteomes" id="UP000294847">
    <property type="component" value="Chromosome 6"/>
</dbReference>